<accession>A0A0G4GM88</accession>
<feature type="compositionally biased region" description="Polar residues" evidence="1">
    <location>
        <begin position="52"/>
        <end position="68"/>
    </location>
</feature>
<feature type="compositionally biased region" description="Polar residues" evidence="1">
    <location>
        <begin position="932"/>
        <end position="943"/>
    </location>
</feature>
<name>A0A0G4GM88_9ALVE</name>
<feature type="region of interest" description="Disordered" evidence="1">
    <location>
        <begin position="1"/>
        <end position="368"/>
    </location>
</feature>
<reference evidence="2" key="1">
    <citation type="submission" date="2014-11" db="EMBL/GenBank/DDBJ databases">
        <authorList>
            <person name="Otto D Thomas"/>
            <person name="Naeem Raeece"/>
        </authorList>
    </citation>
    <scope>NUCLEOTIDE SEQUENCE</scope>
</reference>
<feature type="compositionally biased region" description="Pro residues" evidence="1">
    <location>
        <begin position="794"/>
        <end position="808"/>
    </location>
</feature>
<protein>
    <submittedName>
        <fullName evidence="2">Uncharacterized protein</fullName>
    </submittedName>
</protein>
<feature type="region of interest" description="Disordered" evidence="1">
    <location>
        <begin position="932"/>
        <end position="1032"/>
    </location>
</feature>
<sequence>MKKKSKPQVPSTTNSGGMGDRKQKNKKKVDREHRRADPPSGQSAEGGCSGSVGVNFSDGSGNGTSVSLQGDGARQSGGMPGLFSSSSTQTGGPAFPASVSEEAEGTRRSRVTDITPRLFSPRASSSPLMTRSRRRKEGEETETGKRTQREIGHGTGRQDRGRFLSDDVEGRRKPATVPCGQVFTRQTRCRRKISGTEGAKEEAAASSPPTRRRDRDTARLSREETGIPAGLWEGGGGKRKGSAMQSLLPAAGCLSDSGRGGSDQVGDGGTAATAQAHGEEQKEEKEKDDDPPRGDRGEEYGFSASLLFLLPSRPQRTAVPFPPPTTRARAKQKREREGMQLTGGRKEGLRPRRTKEGGEGRKDCQRGLSAWVNANGDFRQLALPKKRRGTTLQSGDGDPFETPALDSPLYDDRFSYPRIRCEGKKEEIGLVETDIDDAIPIMQPPHTEAFFDSETMLNEQGGGEIESGSGLAVPASQGGGGGGQPSVSPSPLPSPSQVPSPVVSSRSRAKKEKEGKEREAGKGRTIEEEIDRGEDGEGASASSSSSSAPPSFLSPNRVEEEREERNEYCEHGLEKRLCAHCGENSVRKEGKNVLCPHGRNEHFCKRCGGEGSCNHKHNKSNCTECGRDGFCMHGRRKCKCKECGRCRHGRKKDFCALCEGAQMSAPECKHGLLPSLCRECSAAKRQTQDHRALPRYPHSLGVSNPGLSHEEQDNRKKNLKKRTALQEVRGNEKKARGDEETGQNANGPTESHRSNSHTNSRKSNPMVLESKENDREKGDTSAVRQKRKRGKEAVPPPPTAPDPSPFPRQSPVSPAGPTEPIAVSQARQQTGRAASVAAVLMRGEMVIWQGSEEAGRRFLGRVIRAHSRRNQVEVHVWGSSDQGLLRTRVFAPMWQSRDGTRPVYRHDRPPSHRPHTCVVPLNKVVERGISLTQDSKLPPSSVSAHRAAFSQIGEDSQLPLHERGAEREVERRRGGEKRRRKEAIAERETHTQKRKKDAGTAETENRLPRHSPPKKGKGPQKRKKFRRRCRWW</sequence>
<feature type="compositionally biased region" description="Basic and acidic residues" evidence="1">
    <location>
        <begin position="334"/>
        <end position="365"/>
    </location>
</feature>
<feature type="compositionally biased region" description="Low complexity" evidence="1">
    <location>
        <begin position="466"/>
        <end position="476"/>
    </location>
</feature>
<feature type="compositionally biased region" description="Low complexity" evidence="1">
    <location>
        <begin position="538"/>
        <end position="556"/>
    </location>
</feature>
<dbReference type="AlphaFoldDB" id="A0A0G4GM88"/>
<evidence type="ECO:0000313" key="2">
    <source>
        <dbReference type="EMBL" id="CEM31187.1"/>
    </source>
</evidence>
<feature type="compositionally biased region" description="Acidic residues" evidence="1">
    <location>
        <begin position="528"/>
        <end position="537"/>
    </location>
</feature>
<feature type="compositionally biased region" description="Basic and acidic residues" evidence="1">
    <location>
        <begin position="982"/>
        <end position="1007"/>
    </location>
</feature>
<dbReference type="EMBL" id="CDMZ01001346">
    <property type="protein sequence ID" value="CEM31187.1"/>
    <property type="molecule type" value="Genomic_DNA"/>
</dbReference>
<gene>
    <name evidence="2" type="ORF">Cvel_22509</name>
</gene>
<feature type="compositionally biased region" description="Basic residues" evidence="1">
    <location>
        <begin position="1008"/>
        <end position="1032"/>
    </location>
</feature>
<feature type="compositionally biased region" description="Basic and acidic residues" evidence="1">
    <location>
        <begin position="729"/>
        <end position="739"/>
    </location>
</feature>
<feature type="compositionally biased region" description="Basic and acidic residues" evidence="1">
    <location>
        <begin position="511"/>
        <end position="527"/>
    </location>
</feature>
<feature type="compositionally biased region" description="Basic and acidic residues" evidence="1">
    <location>
        <begin position="211"/>
        <end position="225"/>
    </location>
</feature>
<feature type="compositionally biased region" description="Basic and acidic residues" evidence="1">
    <location>
        <begin position="960"/>
        <end position="973"/>
    </location>
</feature>
<feature type="region of interest" description="Disordered" evidence="1">
    <location>
        <begin position="382"/>
        <end position="411"/>
    </location>
</feature>
<feature type="compositionally biased region" description="Basic and acidic residues" evidence="1">
    <location>
        <begin position="136"/>
        <end position="172"/>
    </location>
</feature>
<organism evidence="2">
    <name type="scientific">Chromera velia CCMP2878</name>
    <dbReference type="NCBI Taxonomy" id="1169474"/>
    <lineage>
        <taxon>Eukaryota</taxon>
        <taxon>Sar</taxon>
        <taxon>Alveolata</taxon>
        <taxon>Colpodellida</taxon>
        <taxon>Chromeraceae</taxon>
        <taxon>Chromera</taxon>
    </lineage>
</organism>
<feature type="compositionally biased region" description="Basic and acidic residues" evidence="1">
    <location>
        <begin position="277"/>
        <end position="299"/>
    </location>
</feature>
<dbReference type="VEuPathDB" id="CryptoDB:Cvel_22509"/>
<feature type="compositionally biased region" description="Gly residues" evidence="1">
    <location>
        <begin position="258"/>
        <end position="269"/>
    </location>
</feature>
<feature type="region of interest" description="Disordered" evidence="1">
    <location>
        <begin position="443"/>
        <end position="560"/>
    </location>
</feature>
<proteinExistence type="predicted"/>
<feature type="compositionally biased region" description="Basic and acidic residues" evidence="1">
    <location>
        <begin position="769"/>
        <end position="779"/>
    </location>
</feature>
<feature type="compositionally biased region" description="Pro residues" evidence="1">
    <location>
        <begin position="488"/>
        <end position="498"/>
    </location>
</feature>
<evidence type="ECO:0000256" key="1">
    <source>
        <dbReference type="SAM" id="MobiDB-lite"/>
    </source>
</evidence>
<feature type="region of interest" description="Disordered" evidence="1">
    <location>
        <begin position="688"/>
        <end position="829"/>
    </location>
</feature>